<dbReference type="Pfam" id="PF21394">
    <property type="entry name" value="Beta-ketacyl_N"/>
    <property type="match status" value="1"/>
</dbReference>
<dbReference type="InterPro" id="IPR016035">
    <property type="entry name" value="Acyl_Trfase/lysoPLipase"/>
</dbReference>
<dbReference type="Pfam" id="PF00698">
    <property type="entry name" value="Acyl_transf_1"/>
    <property type="match status" value="1"/>
</dbReference>
<keyword evidence="1" id="KW-0596">Phosphopantetheine</keyword>
<dbReference type="SMART" id="SM00825">
    <property type="entry name" value="PKS_KS"/>
    <property type="match status" value="1"/>
</dbReference>
<dbReference type="InterPro" id="IPR018201">
    <property type="entry name" value="Ketoacyl_synth_AS"/>
</dbReference>
<dbReference type="SUPFAM" id="SSF52151">
    <property type="entry name" value="FabD/lysophospholipase-like"/>
    <property type="match status" value="1"/>
</dbReference>
<dbReference type="PANTHER" id="PTHR43775">
    <property type="entry name" value="FATTY ACID SYNTHASE"/>
    <property type="match status" value="1"/>
</dbReference>
<dbReference type="Pfam" id="PF22621">
    <property type="entry name" value="CurL-like_PKS_C"/>
    <property type="match status" value="1"/>
</dbReference>
<feature type="region of interest" description="Disordered" evidence="6">
    <location>
        <begin position="846"/>
        <end position="874"/>
    </location>
</feature>
<dbReference type="PROSITE" id="PS52004">
    <property type="entry name" value="KS3_2"/>
    <property type="match status" value="1"/>
</dbReference>
<keyword evidence="3" id="KW-0808">Transferase</keyword>
<evidence type="ECO:0000256" key="5">
    <source>
        <dbReference type="ARBA" id="ARBA00023315"/>
    </source>
</evidence>
<dbReference type="Gene3D" id="3.40.50.720">
    <property type="entry name" value="NAD(P)-binding Rossmann-like Domain"/>
    <property type="match status" value="1"/>
</dbReference>
<dbReference type="InterPro" id="IPR057326">
    <property type="entry name" value="KR_dom"/>
</dbReference>
<dbReference type="PROSITE" id="PS50075">
    <property type="entry name" value="CARRIER"/>
    <property type="match status" value="1"/>
</dbReference>
<sequence length="1552" mass="159675">MYAEPVRPDRDDDTDGRIAVIGMAGRFPGAGSPDELWSLLVAGEDAVTRFTPEELTAAGVPAAEAAAPGYVPAKGVLDDIAGFDSRLFGYNALEASVIDPQQRIFLECAWAALEDAGCDPDRSAGPVAVYAGSLLSTYLVHNLLPRADLRATLGVPLLFQSNQPDQLATRAAYKLNLRGPAVTVQTACSTSLVAVHMAVQSLLGQECDVALAGGVTVTVPHRAGYLSVEGGIESPEGRCRPYSAQADGTVFGNGAGVVVLKRLADALADGDRVHAVLLGSAVNNDGAAKAGYTAPGVAGQTAVIREALSVAGVSPRTIGYVQGHGTGTALGDPIEVEALTRAYRAAEADEATEAGAEAGAGGGAAASADGAAAPWCALGSVKSTVGHLDTAAGVTGLIAAVQALRHGTIPATLRGDGATAADALAGTPFHATAAPVDWPRGDTPRRAAVSAFGIGGTNAHVILEEAPRRPAEDAPADGTPAVPVALPLSARTATALDTAAQRLAAHLEAHPGVPLADVARTLRTGRRLLDHRRVVLARDTAGAVAALRAGGRGDAVAARTDRVDAPVAFLLPGQGTQLPRMALGLCDAHPVFRAALEECAALLRPLLDRDLIALLRDGTEEELRRTDLLQPAVVAVGHALARLWEHWGVRPAALLGHSLGEFTAATLSGVFDLPDALRLAAVRGRLMAETAPGAMLAVPLTEDAAAEEAAARGLDLAAVNGPEAAVLSGPADAVERAARAFEERGLRALRLPVDRAFHSALCDEAAARFADEVAQAARHAPRVPFVSGVTGDWTTAEQAADPGYWARQMRAPVRFDRGLRTLTALDEGLVLVENGPGSVLTDLVRSARPGADAPRTAPAPLPSRGRRGPEDEPASAVLSLAGLWAHGASVTWEPAGPGARVTGLPGYPFERLHHWIDPGTAATPGGAAPAGAATEQDLADALHATLVWRPLGTGTGTGTDTGTAPGADGEAADPLRGRRQTWLVLMDRQGAAQPAADLLTARGQIVTVVRPGPEYRRVRRGVYELDPADPAQYAKLLADLRALVRTPTAILYAWGLDSGDDARDGGADETACYFGLVRLARALAEESVVNDVRLGVLTAGAFRTAPSERPDPAAAMLSGPVQVLPEEYANLRCAQIDLAAGAALDETAAQAVLGAVLTAPARLLALRDGTLLTRTVSTAERPVPAAPVRLADGATWVVIGGLGGIGRTLAADLARTRGARLALLSRTAPETDGGSGARDDGGHAAFLRELRDAGAEAVAVRADVTDAASLAAALDRVRARFGRIDGVVHAAGLPGGGSVALRGDDEARAVFAPKVDGTRHLLAALRPDEADVLVVCSSLATLVPTYGQADYAAANAYLAAAAEAEAAAGTRHAIAVDWDMWAGVGMAADAEVPADLRALQERMLAGALTARQGARAFAALLDGPAGRHVVARPSAVVTDGTLSLAADEPPAARPAAVALPRPDLATPYTAPSTPTEERLAEIYGEMLGIDRVGVHDDFLDLGGHSLLAAQIVARLRAEFDVEVPARAFFEGGRVADLAELIEDRILAELENQ</sequence>
<evidence type="ECO:0000256" key="2">
    <source>
        <dbReference type="ARBA" id="ARBA00022553"/>
    </source>
</evidence>
<evidence type="ECO:0000259" key="8">
    <source>
        <dbReference type="PROSITE" id="PS52004"/>
    </source>
</evidence>
<dbReference type="Pfam" id="PF00550">
    <property type="entry name" value="PP-binding"/>
    <property type="match status" value="1"/>
</dbReference>
<dbReference type="Gene3D" id="3.40.47.10">
    <property type="match status" value="1"/>
</dbReference>
<gene>
    <name evidence="9" type="ORF">NRO40_22835</name>
</gene>
<dbReference type="InterPro" id="IPR016036">
    <property type="entry name" value="Malonyl_transacylase_ACP-bd"/>
</dbReference>
<dbReference type="SUPFAM" id="SSF53901">
    <property type="entry name" value="Thiolase-like"/>
    <property type="match status" value="1"/>
</dbReference>
<dbReference type="InterPro" id="IPR009081">
    <property type="entry name" value="PP-bd_ACP"/>
</dbReference>
<dbReference type="InterPro" id="IPR036291">
    <property type="entry name" value="NAD(P)-bd_dom_sf"/>
</dbReference>
<feature type="compositionally biased region" description="Low complexity" evidence="6">
    <location>
        <begin position="960"/>
        <end position="969"/>
    </location>
</feature>
<dbReference type="InterPro" id="IPR016039">
    <property type="entry name" value="Thiolase-like"/>
</dbReference>
<dbReference type="RefSeq" id="WP_257375486.1">
    <property type="nucleotide sequence ID" value="NZ_CP102332.1"/>
</dbReference>
<evidence type="ECO:0000256" key="3">
    <source>
        <dbReference type="ARBA" id="ARBA00022679"/>
    </source>
</evidence>
<keyword evidence="10" id="KW-1185">Reference proteome</keyword>
<organism evidence="9 10">
    <name type="scientific">Streptomyces changanensis</name>
    <dbReference type="NCBI Taxonomy" id="2964669"/>
    <lineage>
        <taxon>Bacteria</taxon>
        <taxon>Bacillati</taxon>
        <taxon>Actinomycetota</taxon>
        <taxon>Actinomycetes</taxon>
        <taxon>Kitasatosporales</taxon>
        <taxon>Streptomycetaceae</taxon>
        <taxon>Streptomyces</taxon>
    </lineage>
</organism>
<dbReference type="InterPro" id="IPR014043">
    <property type="entry name" value="Acyl_transferase_dom"/>
</dbReference>
<dbReference type="InterPro" id="IPR006162">
    <property type="entry name" value="Ppantetheine_attach_site"/>
</dbReference>
<dbReference type="PROSITE" id="PS00606">
    <property type="entry name" value="KS3_1"/>
    <property type="match status" value="1"/>
</dbReference>
<dbReference type="InterPro" id="IPR020841">
    <property type="entry name" value="PKS_Beta-ketoAc_synthase_dom"/>
</dbReference>
<dbReference type="PROSITE" id="PS00012">
    <property type="entry name" value="PHOSPHOPANTETHEINE"/>
    <property type="match status" value="1"/>
</dbReference>
<dbReference type="SMART" id="SM00822">
    <property type="entry name" value="PKS_KR"/>
    <property type="match status" value="1"/>
</dbReference>
<dbReference type="InterPro" id="IPR001227">
    <property type="entry name" value="Ac_transferase_dom_sf"/>
</dbReference>
<dbReference type="SMART" id="SM00823">
    <property type="entry name" value="PKS_PP"/>
    <property type="match status" value="1"/>
</dbReference>
<dbReference type="EMBL" id="CP102332">
    <property type="protein sequence ID" value="UUS33364.1"/>
    <property type="molecule type" value="Genomic_DNA"/>
</dbReference>
<name>A0ABY5NBH0_9ACTN</name>
<dbReference type="InterPro" id="IPR014030">
    <property type="entry name" value="Ketoacyl_synth_N"/>
</dbReference>
<dbReference type="Gene3D" id="3.40.366.10">
    <property type="entry name" value="Malonyl-Coenzyme A Acyl Carrier Protein, domain 2"/>
    <property type="match status" value="1"/>
</dbReference>
<dbReference type="Proteomes" id="UP001060150">
    <property type="component" value="Chromosome"/>
</dbReference>
<evidence type="ECO:0000256" key="4">
    <source>
        <dbReference type="ARBA" id="ARBA00023194"/>
    </source>
</evidence>
<evidence type="ECO:0000259" key="7">
    <source>
        <dbReference type="PROSITE" id="PS50075"/>
    </source>
</evidence>
<dbReference type="InterPro" id="IPR020806">
    <property type="entry name" value="PKS_PP-bd"/>
</dbReference>
<dbReference type="InterPro" id="IPR036736">
    <property type="entry name" value="ACP-like_sf"/>
</dbReference>
<keyword evidence="5" id="KW-0012">Acyltransferase</keyword>
<dbReference type="CDD" id="cd00833">
    <property type="entry name" value="PKS"/>
    <property type="match status" value="1"/>
</dbReference>
<dbReference type="InterPro" id="IPR013968">
    <property type="entry name" value="PKS_KR"/>
</dbReference>
<dbReference type="Pfam" id="PF08659">
    <property type="entry name" value="KR"/>
    <property type="match status" value="1"/>
</dbReference>
<dbReference type="Pfam" id="PF02801">
    <property type="entry name" value="Ketoacyl-synt_C"/>
    <property type="match status" value="2"/>
</dbReference>
<dbReference type="SMART" id="SM00827">
    <property type="entry name" value="PKS_AT"/>
    <property type="match status" value="1"/>
</dbReference>
<feature type="domain" description="Carrier" evidence="7">
    <location>
        <begin position="1470"/>
        <end position="1545"/>
    </location>
</feature>
<dbReference type="Gene3D" id="3.40.50.1820">
    <property type="entry name" value="alpha/beta hydrolase"/>
    <property type="match status" value="1"/>
</dbReference>
<dbReference type="InterPro" id="IPR014031">
    <property type="entry name" value="Ketoacyl_synth_C"/>
</dbReference>
<dbReference type="InterPro" id="IPR029058">
    <property type="entry name" value="AB_hydrolase_fold"/>
</dbReference>
<evidence type="ECO:0000313" key="10">
    <source>
        <dbReference type="Proteomes" id="UP001060150"/>
    </source>
</evidence>
<evidence type="ECO:0000256" key="6">
    <source>
        <dbReference type="SAM" id="MobiDB-lite"/>
    </source>
</evidence>
<accession>A0ABY5NBH0</accession>
<evidence type="ECO:0000313" key="9">
    <source>
        <dbReference type="EMBL" id="UUS33364.1"/>
    </source>
</evidence>
<protein>
    <submittedName>
        <fullName evidence="9">SDR family NAD(P)-dependent oxidoreductase</fullName>
    </submittedName>
</protein>
<dbReference type="Pfam" id="PF00109">
    <property type="entry name" value="ketoacyl-synt"/>
    <property type="match status" value="1"/>
</dbReference>
<feature type="region of interest" description="Disordered" evidence="6">
    <location>
        <begin position="951"/>
        <end position="973"/>
    </location>
</feature>
<dbReference type="SUPFAM" id="SSF55048">
    <property type="entry name" value="Probable ACP-binding domain of malonyl-CoA ACP transacylase"/>
    <property type="match status" value="1"/>
</dbReference>
<keyword evidence="2" id="KW-0597">Phosphoprotein</keyword>
<dbReference type="InterPro" id="IPR050091">
    <property type="entry name" value="PKS_NRPS_Biosynth_Enz"/>
</dbReference>
<dbReference type="SUPFAM" id="SSF47336">
    <property type="entry name" value="ACP-like"/>
    <property type="match status" value="1"/>
</dbReference>
<evidence type="ECO:0000256" key="1">
    <source>
        <dbReference type="ARBA" id="ARBA00022450"/>
    </source>
</evidence>
<keyword evidence="4" id="KW-0045">Antibiotic biosynthesis</keyword>
<dbReference type="PANTHER" id="PTHR43775:SF37">
    <property type="entry name" value="SI:DKEY-61P9.11"/>
    <property type="match status" value="1"/>
</dbReference>
<feature type="domain" description="Ketosynthase family 3 (KS3)" evidence="8">
    <location>
        <begin position="15"/>
        <end position="465"/>
    </location>
</feature>
<dbReference type="Gene3D" id="3.30.70.3290">
    <property type="match status" value="1"/>
</dbReference>
<proteinExistence type="predicted"/>
<reference evidence="9" key="1">
    <citation type="submission" date="2022-08" db="EMBL/GenBank/DDBJ databases">
        <title>Streptomyces changanensis sp. nov., an actinomycete isolated from soil.</title>
        <authorList>
            <person name="Wu H."/>
            <person name="Han L."/>
        </authorList>
    </citation>
    <scope>NUCLEOTIDE SEQUENCE</scope>
    <source>
        <strain evidence="9">HL-66</strain>
    </source>
</reference>
<dbReference type="SUPFAM" id="SSF51735">
    <property type="entry name" value="NAD(P)-binding Rossmann-fold domains"/>
    <property type="match status" value="2"/>
</dbReference>
<dbReference type="InterPro" id="IPR049490">
    <property type="entry name" value="C883_1060-like_KR_N"/>
</dbReference>